<sequence>MQTRWLKMVSSDSPFSSTTRSPVPKFSNSFTTRIFSDVAGDITIVVDGESFLLHKFPLVSRSGKIRKMVADAKDSNNSKLELLNLPGGPPAFELAMKFCYGMNFEITTVNRIEDEDYEDCGYESEGLGSPGHGSLLKVGRLIDSYLAEIAPDPYLSLQKFIAMIEILPDYSRVIDDGLYRAIDIYIYEGSSDAN</sequence>
<comment type="caution">
    <text evidence="6">The sequence shown here is derived from an EMBL/GenBank/DDBJ whole genome shotgun (WGS) entry which is preliminary data.</text>
</comment>
<dbReference type="EMBL" id="VAHF01000007">
    <property type="protein sequence ID" value="TXG57494.1"/>
    <property type="molecule type" value="Genomic_DNA"/>
</dbReference>
<dbReference type="SUPFAM" id="SSF54695">
    <property type="entry name" value="POZ domain"/>
    <property type="match status" value="1"/>
</dbReference>
<evidence type="ECO:0008006" key="8">
    <source>
        <dbReference type="Google" id="ProtNLM"/>
    </source>
</evidence>
<dbReference type="Pfam" id="PF00651">
    <property type="entry name" value="BTB"/>
    <property type="match status" value="1"/>
</dbReference>
<accession>A0A5C7HKS6</accession>
<gene>
    <name evidence="6" type="ORF">EZV62_015323</name>
</gene>
<dbReference type="InterPro" id="IPR000210">
    <property type="entry name" value="BTB/POZ_dom"/>
</dbReference>
<comment type="pathway">
    <text evidence="1">Protein modification; protein ubiquitination.</text>
</comment>
<organism evidence="6 7">
    <name type="scientific">Acer yangbiense</name>
    <dbReference type="NCBI Taxonomy" id="1000413"/>
    <lineage>
        <taxon>Eukaryota</taxon>
        <taxon>Viridiplantae</taxon>
        <taxon>Streptophyta</taxon>
        <taxon>Embryophyta</taxon>
        <taxon>Tracheophyta</taxon>
        <taxon>Spermatophyta</taxon>
        <taxon>Magnoliopsida</taxon>
        <taxon>eudicotyledons</taxon>
        <taxon>Gunneridae</taxon>
        <taxon>Pentapetalae</taxon>
        <taxon>rosids</taxon>
        <taxon>malvids</taxon>
        <taxon>Sapindales</taxon>
        <taxon>Sapindaceae</taxon>
        <taxon>Hippocastanoideae</taxon>
        <taxon>Acereae</taxon>
        <taxon>Acer</taxon>
    </lineage>
</organism>
<evidence type="ECO:0000256" key="1">
    <source>
        <dbReference type="ARBA" id="ARBA00004906"/>
    </source>
</evidence>
<dbReference type="InterPro" id="IPR043454">
    <property type="entry name" value="NPH3/RPT2-like"/>
</dbReference>
<keyword evidence="2" id="KW-0833">Ubl conjugation pathway</keyword>
<feature type="domain" description="NPH3" evidence="5">
    <location>
        <begin position="1"/>
        <end position="194"/>
    </location>
</feature>
<dbReference type="PROSITE" id="PS51649">
    <property type="entry name" value="NPH3"/>
    <property type="match status" value="1"/>
</dbReference>
<dbReference type="OrthoDB" id="624345at2759"/>
<dbReference type="InterPro" id="IPR027356">
    <property type="entry name" value="NPH3_dom"/>
</dbReference>
<dbReference type="UniPathway" id="UPA00143"/>
<dbReference type="InterPro" id="IPR011333">
    <property type="entry name" value="SKP1/BTB/POZ_sf"/>
</dbReference>
<proteinExistence type="inferred from homology"/>
<dbReference type="Proteomes" id="UP000323000">
    <property type="component" value="Chromosome 7"/>
</dbReference>
<name>A0A5C7HKS6_9ROSI</name>
<dbReference type="Pfam" id="PF03000">
    <property type="entry name" value="NPH3"/>
    <property type="match status" value="1"/>
</dbReference>
<feature type="domain" description="BTB" evidence="4">
    <location>
        <begin position="40"/>
        <end position="108"/>
    </location>
</feature>
<dbReference type="PANTHER" id="PTHR32370">
    <property type="entry name" value="OS12G0117600 PROTEIN"/>
    <property type="match status" value="1"/>
</dbReference>
<protein>
    <recommendedName>
        <fullName evidence="8">BTB domain-containing protein</fullName>
    </recommendedName>
</protein>
<evidence type="ECO:0000256" key="3">
    <source>
        <dbReference type="PROSITE-ProRule" id="PRU00982"/>
    </source>
</evidence>
<dbReference type="Gene3D" id="3.30.710.10">
    <property type="entry name" value="Potassium Channel Kv1.1, Chain A"/>
    <property type="match status" value="1"/>
</dbReference>
<dbReference type="AlphaFoldDB" id="A0A5C7HKS6"/>
<dbReference type="PROSITE" id="PS50097">
    <property type="entry name" value="BTB"/>
    <property type="match status" value="1"/>
</dbReference>
<keyword evidence="7" id="KW-1185">Reference proteome</keyword>
<dbReference type="GO" id="GO:0016567">
    <property type="term" value="P:protein ubiquitination"/>
    <property type="evidence" value="ECO:0007669"/>
    <property type="project" value="UniProtKB-UniPathway"/>
</dbReference>
<comment type="similarity">
    <text evidence="3">Belongs to the NPH3 family.</text>
</comment>
<evidence type="ECO:0000313" key="6">
    <source>
        <dbReference type="EMBL" id="TXG57494.1"/>
    </source>
</evidence>
<evidence type="ECO:0000256" key="2">
    <source>
        <dbReference type="ARBA" id="ARBA00022786"/>
    </source>
</evidence>
<evidence type="ECO:0000259" key="5">
    <source>
        <dbReference type="PROSITE" id="PS51649"/>
    </source>
</evidence>
<evidence type="ECO:0000259" key="4">
    <source>
        <dbReference type="PROSITE" id="PS50097"/>
    </source>
</evidence>
<reference evidence="7" key="1">
    <citation type="journal article" date="2019" name="Gigascience">
        <title>De novo genome assembly of the endangered Acer yangbiense, a plant species with extremely small populations endemic to Yunnan Province, China.</title>
        <authorList>
            <person name="Yang J."/>
            <person name="Wariss H.M."/>
            <person name="Tao L."/>
            <person name="Zhang R."/>
            <person name="Yun Q."/>
            <person name="Hollingsworth P."/>
            <person name="Dao Z."/>
            <person name="Luo G."/>
            <person name="Guo H."/>
            <person name="Ma Y."/>
            <person name="Sun W."/>
        </authorList>
    </citation>
    <scope>NUCLEOTIDE SEQUENCE [LARGE SCALE GENOMIC DNA]</scope>
    <source>
        <strain evidence="7">cv. Malutang</strain>
    </source>
</reference>
<evidence type="ECO:0000313" key="7">
    <source>
        <dbReference type="Proteomes" id="UP000323000"/>
    </source>
</evidence>